<organism evidence="1 2">
    <name type="scientific">Edaphobacter modestus</name>
    <dbReference type="NCBI Taxonomy" id="388466"/>
    <lineage>
        <taxon>Bacteria</taxon>
        <taxon>Pseudomonadati</taxon>
        <taxon>Acidobacteriota</taxon>
        <taxon>Terriglobia</taxon>
        <taxon>Terriglobales</taxon>
        <taxon>Acidobacteriaceae</taxon>
        <taxon>Edaphobacter</taxon>
    </lineage>
</organism>
<dbReference type="SUPFAM" id="SSF51621">
    <property type="entry name" value="Phosphoenolpyruvate/pyruvate domain"/>
    <property type="match status" value="1"/>
</dbReference>
<dbReference type="CDD" id="cd00377">
    <property type="entry name" value="ICL_PEPM"/>
    <property type="match status" value="1"/>
</dbReference>
<dbReference type="InterPro" id="IPR015813">
    <property type="entry name" value="Pyrv/PenolPyrv_kinase-like_dom"/>
</dbReference>
<dbReference type="Proteomes" id="UP000292958">
    <property type="component" value="Unassembled WGS sequence"/>
</dbReference>
<accession>A0A4Q7YPE0</accession>
<dbReference type="Pfam" id="PF13714">
    <property type="entry name" value="PEP_mutase"/>
    <property type="match status" value="1"/>
</dbReference>
<dbReference type="RefSeq" id="WP_242617703.1">
    <property type="nucleotide sequence ID" value="NZ_SHKW01000001.1"/>
</dbReference>
<proteinExistence type="predicted"/>
<dbReference type="EMBL" id="SHKW01000001">
    <property type="protein sequence ID" value="RZU39290.1"/>
    <property type="molecule type" value="Genomic_DNA"/>
</dbReference>
<keyword evidence="1" id="KW-0456">Lyase</keyword>
<dbReference type="InterPro" id="IPR040442">
    <property type="entry name" value="Pyrv_kinase-like_dom_sf"/>
</dbReference>
<dbReference type="AlphaFoldDB" id="A0A4Q7YPE0"/>
<dbReference type="PANTHER" id="PTHR42905:SF16">
    <property type="entry name" value="CARBOXYPHOSPHONOENOLPYRUVATE PHOSPHONOMUTASE-LIKE PROTEIN (AFU_ORTHOLOGUE AFUA_5G07230)"/>
    <property type="match status" value="1"/>
</dbReference>
<dbReference type="PANTHER" id="PTHR42905">
    <property type="entry name" value="PHOSPHOENOLPYRUVATE CARBOXYLASE"/>
    <property type="match status" value="1"/>
</dbReference>
<dbReference type="Gene3D" id="3.20.20.60">
    <property type="entry name" value="Phosphoenolpyruvate-binding domains"/>
    <property type="match status" value="1"/>
</dbReference>
<name>A0A4Q7YPE0_9BACT</name>
<reference evidence="1 2" key="1">
    <citation type="submission" date="2019-02" db="EMBL/GenBank/DDBJ databases">
        <title>Genomic Encyclopedia of Archaeal and Bacterial Type Strains, Phase II (KMG-II): from individual species to whole genera.</title>
        <authorList>
            <person name="Goeker M."/>
        </authorList>
    </citation>
    <scope>NUCLEOTIDE SEQUENCE [LARGE SCALE GENOMIC DNA]</scope>
    <source>
        <strain evidence="1 2">DSM 18101</strain>
    </source>
</reference>
<evidence type="ECO:0000313" key="2">
    <source>
        <dbReference type="Proteomes" id="UP000292958"/>
    </source>
</evidence>
<comment type="caution">
    <text evidence="1">The sequence shown here is derived from an EMBL/GenBank/DDBJ whole genome shotgun (WGS) entry which is preliminary data.</text>
</comment>
<dbReference type="Gene3D" id="6.10.250.2750">
    <property type="match status" value="1"/>
</dbReference>
<protein>
    <submittedName>
        <fullName evidence="1">2-methylisocitrate lyase-like PEP mutase family enzyme</fullName>
    </submittedName>
</protein>
<evidence type="ECO:0000313" key="1">
    <source>
        <dbReference type="EMBL" id="RZU39290.1"/>
    </source>
</evidence>
<gene>
    <name evidence="1" type="ORF">BDD14_0653</name>
</gene>
<sequence length="312" mass="32986">MDTFEQPMTTHRFGTGGRGSLENFRARRRAFRALHEAGCFVIPNPWDVGSARYLQQLGFPALATTSAGFAFSQGLPDSEGALTCERNLAYIADIAGAVDVPVNADFASGYGASPQDVADNVTRCIATGVAGLSIEDATGDPSSPLYELPLAVERVRAAREAIDQSRADVLLTARAECFLVGHHDALRESVRRLQAFAEAGADVLFAPGPHDPTAIKALVDAVRPKPINVLVVQESGLSVADIAALGVRRISVGGALALAAWTGFTRAAQKLKSEGSFAGFASLVSYADINGFFVADYRTRQSDGRRSAESPS</sequence>
<keyword evidence="2" id="KW-1185">Reference proteome</keyword>
<dbReference type="InterPro" id="IPR039556">
    <property type="entry name" value="ICL/PEPM"/>
</dbReference>
<dbReference type="GO" id="GO:0016829">
    <property type="term" value="F:lyase activity"/>
    <property type="evidence" value="ECO:0007669"/>
    <property type="project" value="UniProtKB-KW"/>
</dbReference>